<gene>
    <name evidence="3" type="ORF">PHMEG_00011962</name>
</gene>
<protein>
    <recommendedName>
        <fullName evidence="5">Phospholipid:diacylglycerol acyltransferase</fullName>
    </recommendedName>
</protein>
<dbReference type="EMBL" id="NBNE01001314">
    <property type="protein sequence ID" value="OWZ14547.1"/>
    <property type="molecule type" value="Genomic_DNA"/>
</dbReference>
<comment type="caution">
    <text evidence="3">The sequence shown here is derived from an EMBL/GenBank/DDBJ whole genome shotgun (WGS) entry which is preliminary data.</text>
</comment>
<reference evidence="4" key="1">
    <citation type="submission" date="2017-03" db="EMBL/GenBank/DDBJ databases">
        <title>Phytopthora megakarya and P. palmivora, two closely related causual agents of cacao black pod achieved similar genome size and gene model numbers by different mechanisms.</title>
        <authorList>
            <person name="Ali S."/>
            <person name="Shao J."/>
            <person name="Larry D.J."/>
            <person name="Kronmiller B."/>
            <person name="Shen D."/>
            <person name="Strem M.D."/>
            <person name="Melnick R.L."/>
            <person name="Guiltinan M.J."/>
            <person name="Tyler B.M."/>
            <person name="Meinhardt L.W."/>
            <person name="Bailey B.A."/>
        </authorList>
    </citation>
    <scope>NUCLEOTIDE SEQUENCE [LARGE SCALE GENOMIC DNA]</scope>
    <source>
        <strain evidence="4">zdho120</strain>
    </source>
</reference>
<proteinExistence type="predicted"/>
<feature type="transmembrane region" description="Helical" evidence="2">
    <location>
        <begin position="60"/>
        <end position="81"/>
    </location>
</feature>
<keyword evidence="2" id="KW-0472">Membrane</keyword>
<evidence type="ECO:0008006" key="5">
    <source>
        <dbReference type="Google" id="ProtNLM"/>
    </source>
</evidence>
<dbReference type="Proteomes" id="UP000198211">
    <property type="component" value="Unassembled WGS sequence"/>
</dbReference>
<dbReference type="AlphaFoldDB" id="A0A225WC23"/>
<accession>A0A225WC23</accession>
<dbReference type="GO" id="GO:0006629">
    <property type="term" value="P:lipid metabolic process"/>
    <property type="evidence" value="ECO:0007669"/>
    <property type="project" value="InterPro"/>
</dbReference>
<evidence type="ECO:0000313" key="4">
    <source>
        <dbReference type="Proteomes" id="UP000198211"/>
    </source>
</evidence>
<sequence>MTLGDTSGVRQRKPHGQSSDTAAKHEDFEAKKTFKQAARSLGRTQSWHARAADHLARKRIYSILAGVIIGVVAVISFQSLYLEKPLISEDSLLKVREMFDNFNWSVNVRDELLAAFDNSPAFLVPAEKRPGLQLYQEEKVTAYSPVILVPGFTSTGLEIWNGSECSKAYFRQRMWGTSRMLQQFMMNQKCWLEHMMLNRTSGMDPDGIKLRAAKGLEAADYLIGGFWVWGKMVENLAEIGYDSNNLYMAAYDWRLMPHLLEKRDGYFTKLKYTIEMARMSAGGRKVMLVTHSYATQVFFHFLKWVESENGGKGGDQWVENNVESFVNIAGPTLGTVKSISALMSGEMKDTAELGGLSKFLGYFFSVSTRTQLARSWSSVYTMLPIGGDKIWGTADSAPDDVVAASPLSTGTNSTVDPKKVKEHVERFGSNGQVLRFINTTHENVTAGDVQNLLSDLDPYLGTLHSWLSTGIAKDPSLPEYDHFKYWTNPLEAPLPKAPSLKVFCFYGVGKPVERGYTYGENPPSEDNVHVNGKRVAPYVFNTDVNDLPYVKDGLRYSDGDGTVPLVSLGLMCARGWRNEKFNPGGVDVRVREYRHNPVSMLYDPRGGPQTADHVDIMGNHALIRDVLLVAARAYDRVPENITSNIMEIAERVGEL</sequence>
<evidence type="ECO:0000256" key="1">
    <source>
        <dbReference type="SAM" id="MobiDB-lite"/>
    </source>
</evidence>
<keyword evidence="2" id="KW-1133">Transmembrane helix</keyword>
<dbReference type="SUPFAM" id="SSF53474">
    <property type="entry name" value="alpha/beta-Hydrolases"/>
    <property type="match status" value="1"/>
</dbReference>
<dbReference type="InterPro" id="IPR003386">
    <property type="entry name" value="LACT/PDAT_acylTrfase"/>
</dbReference>
<dbReference type="Pfam" id="PF02450">
    <property type="entry name" value="LCAT"/>
    <property type="match status" value="1"/>
</dbReference>
<dbReference type="GO" id="GO:0008374">
    <property type="term" value="F:O-acyltransferase activity"/>
    <property type="evidence" value="ECO:0007669"/>
    <property type="project" value="InterPro"/>
</dbReference>
<name>A0A225WC23_9STRA</name>
<keyword evidence="2" id="KW-0812">Transmembrane</keyword>
<organism evidence="3 4">
    <name type="scientific">Phytophthora megakarya</name>
    <dbReference type="NCBI Taxonomy" id="4795"/>
    <lineage>
        <taxon>Eukaryota</taxon>
        <taxon>Sar</taxon>
        <taxon>Stramenopiles</taxon>
        <taxon>Oomycota</taxon>
        <taxon>Peronosporomycetes</taxon>
        <taxon>Peronosporales</taxon>
        <taxon>Peronosporaceae</taxon>
        <taxon>Phytophthora</taxon>
    </lineage>
</organism>
<dbReference type="InterPro" id="IPR029058">
    <property type="entry name" value="AB_hydrolase_fold"/>
</dbReference>
<dbReference type="Gene3D" id="3.40.50.1820">
    <property type="entry name" value="alpha/beta hydrolase"/>
    <property type="match status" value="1"/>
</dbReference>
<evidence type="ECO:0000313" key="3">
    <source>
        <dbReference type="EMBL" id="OWZ14547.1"/>
    </source>
</evidence>
<evidence type="ECO:0000256" key="2">
    <source>
        <dbReference type="SAM" id="Phobius"/>
    </source>
</evidence>
<keyword evidence="4" id="KW-1185">Reference proteome</keyword>
<dbReference type="PANTHER" id="PTHR11440">
    <property type="entry name" value="LECITHIN-CHOLESTEROL ACYLTRANSFERASE-RELATED"/>
    <property type="match status" value="1"/>
</dbReference>
<feature type="region of interest" description="Disordered" evidence="1">
    <location>
        <begin position="1"/>
        <end position="26"/>
    </location>
</feature>
<dbReference type="STRING" id="4795.A0A225WC23"/>
<dbReference type="OrthoDB" id="190846at2759"/>